<dbReference type="Gene3D" id="3.40.50.1820">
    <property type="entry name" value="alpha/beta hydrolase"/>
    <property type="match status" value="1"/>
</dbReference>
<evidence type="ECO:0000259" key="1">
    <source>
        <dbReference type="Pfam" id="PF12697"/>
    </source>
</evidence>
<gene>
    <name evidence="2" type="ORF">OWR29_20490</name>
</gene>
<dbReference type="SUPFAM" id="SSF53474">
    <property type="entry name" value="alpha/beta-Hydrolases"/>
    <property type="match status" value="1"/>
</dbReference>
<dbReference type="PANTHER" id="PTHR43194">
    <property type="entry name" value="HYDROLASE ALPHA/BETA FOLD FAMILY"/>
    <property type="match status" value="1"/>
</dbReference>
<accession>A0ABT4B447</accession>
<dbReference type="Pfam" id="PF12697">
    <property type="entry name" value="Abhydrolase_6"/>
    <property type="match status" value="1"/>
</dbReference>
<dbReference type="GO" id="GO:0016787">
    <property type="term" value="F:hydrolase activity"/>
    <property type="evidence" value="ECO:0007669"/>
    <property type="project" value="UniProtKB-KW"/>
</dbReference>
<organism evidence="2 3">
    <name type="scientific">Paractinoplanes pyxinae</name>
    <dbReference type="NCBI Taxonomy" id="2997416"/>
    <lineage>
        <taxon>Bacteria</taxon>
        <taxon>Bacillati</taxon>
        <taxon>Actinomycetota</taxon>
        <taxon>Actinomycetes</taxon>
        <taxon>Micromonosporales</taxon>
        <taxon>Micromonosporaceae</taxon>
        <taxon>Paractinoplanes</taxon>
    </lineage>
</organism>
<dbReference type="PRINTS" id="PR00111">
    <property type="entry name" value="ABHYDROLASE"/>
</dbReference>
<keyword evidence="3" id="KW-1185">Reference proteome</keyword>
<feature type="domain" description="AB hydrolase-1" evidence="1">
    <location>
        <begin position="20"/>
        <end position="248"/>
    </location>
</feature>
<dbReference type="InterPro" id="IPR000073">
    <property type="entry name" value="AB_hydrolase_1"/>
</dbReference>
<name>A0ABT4B447_9ACTN</name>
<dbReference type="EMBL" id="JAPNTZ010000007">
    <property type="protein sequence ID" value="MCY1140383.1"/>
    <property type="molecule type" value="Genomic_DNA"/>
</dbReference>
<keyword evidence="2" id="KW-0378">Hydrolase</keyword>
<protein>
    <submittedName>
        <fullName evidence="2">Alpha/beta hydrolase</fullName>
    </submittedName>
</protein>
<reference evidence="2" key="1">
    <citation type="submission" date="2022-11" db="EMBL/GenBank/DDBJ databases">
        <authorList>
            <person name="Somphong A."/>
            <person name="Phongsopitanun W."/>
        </authorList>
    </citation>
    <scope>NUCLEOTIDE SEQUENCE</scope>
    <source>
        <strain evidence="2">Pm04-4</strain>
    </source>
</reference>
<dbReference type="RefSeq" id="WP_267564577.1">
    <property type="nucleotide sequence ID" value="NZ_JAPNTZ010000007.1"/>
</dbReference>
<dbReference type="InterPro" id="IPR050228">
    <property type="entry name" value="Carboxylesterase_BioH"/>
</dbReference>
<evidence type="ECO:0000313" key="3">
    <source>
        <dbReference type="Proteomes" id="UP001151002"/>
    </source>
</evidence>
<sequence length="257" mass="26796">MTTLVRSSPAVLSGGTGPLVVLLHGLAGSAAEMAPLAQSLIEAGHRVVVPDQCGHGFNSGRVEDLSRTAYVSDVLALMDEPAWLVGQSMGAHTAMLTAAAAPDRVRGLVMIEGGVGGSADSGPSAGGYPEKLRAYFASWPVPFADEAAARAFLGPRAITEAWVADLDHRADGLWPRFDPDVMKAAIAEVAATARWTEWASLTMPTLLIRGENGTMPDAEVERMAPDRLVVVPGAGHDVHLDAPEVTARLVVDFVSGG</sequence>
<dbReference type="InterPro" id="IPR029058">
    <property type="entry name" value="AB_hydrolase_fold"/>
</dbReference>
<comment type="caution">
    <text evidence="2">The sequence shown here is derived from an EMBL/GenBank/DDBJ whole genome shotgun (WGS) entry which is preliminary data.</text>
</comment>
<dbReference type="PANTHER" id="PTHR43194:SF5">
    <property type="entry name" value="PIMELOYL-[ACYL-CARRIER PROTEIN] METHYL ESTER ESTERASE"/>
    <property type="match status" value="1"/>
</dbReference>
<dbReference type="Proteomes" id="UP001151002">
    <property type="component" value="Unassembled WGS sequence"/>
</dbReference>
<proteinExistence type="predicted"/>
<evidence type="ECO:0000313" key="2">
    <source>
        <dbReference type="EMBL" id="MCY1140383.1"/>
    </source>
</evidence>